<name>A0ABW2NPV0_9BACL</name>
<dbReference type="Proteomes" id="UP001596549">
    <property type="component" value="Unassembled WGS sequence"/>
</dbReference>
<dbReference type="GO" id="GO:0016746">
    <property type="term" value="F:acyltransferase activity"/>
    <property type="evidence" value="ECO:0007669"/>
    <property type="project" value="UniProtKB-KW"/>
</dbReference>
<protein>
    <submittedName>
        <fullName evidence="2">GNAT family N-acetyltransferase</fullName>
        <ecNumber evidence="2">2.3.-.-</ecNumber>
    </submittedName>
</protein>
<evidence type="ECO:0000259" key="1">
    <source>
        <dbReference type="PROSITE" id="PS51186"/>
    </source>
</evidence>
<keyword evidence="3" id="KW-1185">Reference proteome</keyword>
<dbReference type="InterPro" id="IPR016181">
    <property type="entry name" value="Acyl_CoA_acyltransferase"/>
</dbReference>
<dbReference type="CDD" id="cd04301">
    <property type="entry name" value="NAT_SF"/>
    <property type="match status" value="1"/>
</dbReference>
<dbReference type="PANTHER" id="PTHR43072:SF60">
    <property type="entry name" value="L-2,4-DIAMINOBUTYRIC ACID ACETYLTRANSFERASE"/>
    <property type="match status" value="1"/>
</dbReference>
<dbReference type="Pfam" id="PF00583">
    <property type="entry name" value="Acetyltransf_1"/>
    <property type="match status" value="1"/>
</dbReference>
<gene>
    <name evidence="2" type="ORF">ACFQPF_12095</name>
</gene>
<dbReference type="EMBL" id="JBHTCP010000039">
    <property type="protein sequence ID" value="MFC7372415.1"/>
    <property type="molecule type" value="Genomic_DNA"/>
</dbReference>
<keyword evidence="2" id="KW-0808">Transferase</keyword>
<evidence type="ECO:0000313" key="3">
    <source>
        <dbReference type="Proteomes" id="UP001596549"/>
    </source>
</evidence>
<accession>A0ABW2NPV0</accession>
<comment type="caution">
    <text evidence="2">The sequence shown here is derived from an EMBL/GenBank/DDBJ whole genome shotgun (WGS) entry which is preliminary data.</text>
</comment>
<dbReference type="RefSeq" id="WP_379749974.1">
    <property type="nucleotide sequence ID" value="NZ_JBHTCP010000039.1"/>
</dbReference>
<sequence length="162" mass="18452">MKIVVRFSDEKDLDALMAIDNIAWVKGTTPSERIHWDSVESFRNEYPPGSMLVAMYGDTVCGYIQLQNVTPLPSNRHVCELAMAVHPDHHGRGIGQELMRHAENWARSMGKTKLCLRVLSCNEKAVRFYTKCGFLEQGRLVGEFDIDGELVDDLLLYKMLLH</sequence>
<evidence type="ECO:0000313" key="2">
    <source>
        <dbReference type="EMBL" id="MFC7372415.1"/>
    </source>
</evidence>
<dbReference type="Gene3D" id="3.40.630.30">
    <property type="match status" value="1"/>
</dbReference>
<dbReference type="InterPro" id="IPR000182">
    <property type="entry name" value="GNAT_dom"/>
</dbReference>
<dbReference type="SUPFAM" id="SSF55729">
    <property type="entry name" value="Acyl-CoA N-acyltransferases (Nat)"/>
    <property type="match status" value="1"/>
</dbReference>
<organism evidence="2 3">
    <name type="scientific">Fictibacillus iocasae</name>
    <dbReference type="NCBI Taxonomy" id="2715437"/>
    <lineage>
        <taxon>Bacteria</taxon>
        <taxon>Bacillati</taxon>
        <taxon>Bacillota</taxon>
        <taxon>Bacilli</taxon>
        <taxon>Bacillales</taxon>
        <taxon>Fictibacillaceae</taxon>
        <taxon>Fictibacillus</taxon>
    </lineage>
</organism>
<dbReference type="PROSITE" id="PS51186">
    <property type="entry name" value="GNAT"/>
    <property type="match status" value="1"/>
</dbReference>
<dbReference type="EC" id="2.3.-.-" evidence="2"/>
<proteinExistence type="predicted"/>
<feature type="domain" description="N-acetyltransferase" evidence="1">
    <location>
        <begin position="3"/>
        <end position="161"/>
    </location>
</feature>
<reference evidence="3" key="1">
    <citation type="journal article" date="2019" name="Int. J. Syst. Evol. Microbiol.">
        <title>The Global Catalogue of Microorganisms (GCM) 10K type strain sequencing project: providing services to taxonomists for standard genome sequencing and annotation.</title>
        <authorList>
            <consortium name="The Broad Institute Genomics Platform"/>
            <consortium name="The Broad Institute Genome Sequencing Center for Infectious Disease"/>
            <person name="Wu L."/>
            <person name="Ma J."/>
        </authorList>
    </citation>
    <scope>NUCLEOTIDE SEQUENCE [LARGE SCALE GENOMIC DNA]</scope>
    <source>
        <strain evidence="3">NBRC 106396</strain>
    </source>
</reference>
<dbReference type="PANTHER" id="PTHR43072">
    <property type="entry name" value="N-ACETYLTRANSFERASE"/>
    <property type="match status" value="1"/>
</dbReference>
<keyword evidence="2" id="KW-0012">Acyltransferase</keyword>